<evidence type="ECO:0000313" key="3">
    <source>
        <dbReference type="Ensembl" id="ENSHCOP00000025000.1"/>
    </source>
</evidence>
<dbReference type="Ensembl" id="ENSHCOT00000026727.1">
    <property type="protein sequence ID" value="ENSHCOP00000025000.1"/>
    <property type="gene ID" value="ENSHCOG00000014804.1"/>
</dbReference>
<dbReference type="OMA" id="GEASMEY"/>
<dbReference type="SMART" id="SM00408">
    <property type="entry name" value="IGc2"/>
    <property type="match status" value="2"/>
</dbReference>
<protein>
    <recommendedName>
        <fullName evidence="2">Ig-like domain-containing protein</fullName>
    </recommendedName>
</protein>
<dbReference type="STRING" id="109280.ENSHCOP00000025000"/>
<dbReference type="InterPro" id="IPR003598">
    <property type="entry name" value="Ig_sub2"/>
</dbReference>
<keyword evidence="1" id="KW-0393">Immunoglobulin domain</keyword>
<dbReference type="SMART" id="SM00409">
    <property type="entry name" value="IG"/>
    <property type="match status" value="2"/>
</dbReference>
<dbReference type="PANTHER" id="PTHR10075:SF100">
    <property type="entry name" value="FASCICLIN-2"/>
    <property type="match status" value="1"/>
</dbReference>
<dbReference type="GO" id="GO:0030424">
    <property type="term" value="C:axon"/>
    <property type="evidence" value="ECO:0007669"/>
    <property type="project" value="TreeGrafter"/>
</dbReference>
<dbReference type="GO" id="GO:0070593">
    <property type="term" value="P:dendrite self-avoidance"/>
    <property type="evidence" value="ECO:0007669"/>
    <property type="project" value="TreeGrafter"/>
</dbReference>
<dbReference type="Gene3D" id="2.60.40.10">
    <property type="entry name" value="Immunoglobulins"/>
    <property type="match status" value="2"/>
</dbReference>
<dbReference type="Pfam" id="PF13927">
    <property type="entry name" value="Ig_3"/>
    <property type="match status" value="2"/>
</dbReference>
<dbReference type="SUPFAM" id="SSF48726">
    <property type="entry name" value="Immunoglobulin"/>
    <property type="match status" value="2"/>
</dbReference>
<dbReference type="FunFam" id="2.60.40.10:FF:000186">
    <property type="entry name" value="Hemicentin 1"/>
    <property type="match status" value="1"/>
</dbReference>
<dbReference type="InterPro" id="IPR007110">
    <property type="entry name" value="Ig-like_dom"/>
</dbReference>
<feature type="domain" description="Ig-like" evidence="2">
    <location>
        <begin position="122"/>
        <end position="208"/>
    </location>
</feature>
<reference evidence="3" key="1">
    <citation type="submission" date="2025-08" db="UniProtKB">
        <authorList>
            <consortium name="Ensembl"/>
        </authorList>
    </citation>
    <scope>IDENTIFICATION</scope>
</reference>
<dbReference type="Proteomes" id="UP000264820">
    <property type="component" value="Unplaced"/>
</dbReference>
<evidence type="ECO:0000313" key="4">
    <source>
        <dbReference type="Proteomes" id="UP000264820"/>
    </source>
</evidence>
<organism evidence="3 4">
    <name type="scientific">Hippocampus comes</name>
    <name type="common">Tiger tail seahorse</name>
    <dbReference type="NCBI Taxonomy" id="109280"/>
    <lineage>
        <taxon>Eukaryota</taxon>
        <taxon>Metazoa</taxon>
        <taxon>Chordata</taxon>
        <taxon>Craniata</taxon>
        <taxon>Vertebrata</taxon>
        <taxon>Euteleostomi</taxon>
        <taxon>Actinopterygii</taxon>
        <taxon>Neopterygii</taxon>
        <taxon>Teleostei</taxon>
        <taxon>Neoteleostei</taxon>
        <taxon>Acanthomorphata</taxon>
        <taxon>Syngnathiaria</taxon>
        <taxon>Syngnathiformes</taxon>
        <taxon>Syngnathoidei</taxon>
        <taxon>Syngnathidae</taxon>
        <taxon>Hippocampus</taxon>
    </lineage>
</organism>
<dbReference type="InterPro" id="IPR013783">
    <property type="entry name" value="Ig-like_fold"/>
</dbReference>
<name>A0A3Q2Z0E6_HIPCM</name>
<keyword evidence="4" id="KW-1185">Reference proteome</keyword>
<sequence>TITTSRSLFCVNVVKRLTLLNHGTVLPCEVQGFPRPSITWQREGVPIAAGNSSTSWILRKDKRHISSKNAFTWFTGHRLAVLSNGALKFARVTLGDAGLYQCLAKNEAGVAVGRTKLVLQVPPVLSVPRVEYTAVLGQPVSLECAADGQPQPEVTWHKERRPIIDSAHIHLHANGTLAITSTQRSDAGTYTCTAKNLAGRTSHDIRLLIQSESRLLVCLCENTLHYVGHSRISGLVTLCCSGFTRPQSIMGKGW</sequence>
<dbReference type="GeneTree" id="ENSGT00940000164697"/>
<dbReference type="PROSITE" id="PS50835">
    <property type="entry name" value="IG_LIKE"/>
    <property type="match status" value="2"/>
</dbReference>
<dbReference type="GO" id="GO:0007156">
    <property type="term" value="P:homophilic cell adhesion via plasma membrane adhesion molecules"/>
    <property type="evidence" value="ECO:0007669"/>
    <property type="project" value="TreeGrafter"/>
</dbReference>
<dbReference type="AlphaFoldDB" id="A0A3Q2Z0E6"/>
<evidence type="ECO:0000259" key="2">
    <source>
        <dbReference type="PROSITE" id="PS50835"/>
    </source>
</evidence>
<accession>A0A3Q2Z0E6</accession>
<dbReference type="GO" id="GO:0005886">
    <property type="term" value="C:plasma membrane"/>
    <property type="evidence" value="ECO:0007669"/>
    <property type="project" value="TreeGrafter"/>
</dbReference>
<dbReference type="GO" id="GO:0098632">
    <property type="term" value="F:cell-cell adhesion mediator activity"/>
    <property type="evidence" value="ECO:0007669"/>
    <property type="project" value="TreeGrafter"/>
</dbReference>
<dbReference type="InterPro" id="IPR036179">
    <property type="entry name" value="Ig-like_dom_sf"/>
</dbReference>
<dbReference type="InterPro" id="IPR003599">
    <property type="entry name" value="Ig_sub"/>
</dbReference>
<feature type="domain" description="Ig-like" evidence="2">
    <location>
        <begin position="26"/>
        <end position="118"/>
    </location>
</feature>
<evidence type="ECO:0000256" key="1">
    <source>
        <dbReference type="ARBA" id="ARBA00023319"/>
    </source>
</evidence>
<dbReference type="PANTHER" id="PTHR10075">
    <property type="entry name" value="BASIGIN RELATED"/>
    <property type="match status" value="1"/>
</dbReference>
<dbReference type="GO" id="GO:0007411">
    <property type="term" value="P:axon guidance"/>
    <property type="evidence" value="ECO:0007669"/>
    <property type="project" value="TreeGrafter"/>
</dbReference>
<reference evidence="3" key="2">
    <citation type="submission" date="2025-09" db="UniProtKB">
        <authorList>
            <consortium name="Ensembl"/>
        </authorList>
    </citation>
    <scope>IDENTIFICATION</scope>
</reference>
<proteinExistence type="predicted"/>